<evidence type="ECO:0000313" key="2">
    <source>
        <dbReference type="Proteomes" id="UP000253370"/>
    </source>
</evidence>
<dbReference type="Gene3D" id="3.30.1660.10">
    <property type="entry name" value="Flavin-binding protein dodecin"/>
    <property type="match status" value="1"/>
</dbReference>
<protein>
    <submittedName>
        <fullName evidence="1">Dodecin domain-containing protein</fullName>
    </submittedName>
</protein>
<reference evidence="1 2" key="1">
    <citation type="submission" date="2018-07" db="EMBL/GenBank/DDBJ databases">
        <title>Rhodosalinus sp. strain E84T genomic sequence and assembly.</title>
        <authorList>
            <person name="Liu Z.-W."/>
            <person name="Lu D.-C."/>
        </authorList>
    </citation>
    <scope>NUCLEOTIDE SEQUENCE [LARGE SCALE GENOMIC DNA]</scope>
    <source>
        <strain evidence="1 2">E84</strain>
    </source>
</reference>
<dbReference type="AlphaFoldDB" id="A0A365U450"/>
<dbReference type="InterPro" id="IPR009923">
    <property type="entry name" value="Dodecin"/>
</dbReference>
<gene>
    <name evidence="1" type="ORF">DRV85_18040</name>
</gene>
<dbReference type="OrthoDB" id="9805449at2"/>
<name>A0A365U450_9RHOB</name>
<dbReference type="PANTHER" id="PTHR39324:SF1">
    <property type="entry name" value="CALCIUM DODECIN"/>
    <property type="match status" value="1"/>
</dbReference>
<dbReference type="InterPro" id="IPR036694">
    <property type="entry name" value="Dodecin-like_sf"/>
</dbReference>
<keyword evidence="2" id="KW-1185">Reference proteome</keyword>
<proteinExistence type="predicted"/>
<evidence type="ECO:0000313" key="1">
    <source>
        <dbReference type="EMBL" id="RBI82790.1"/>
    </source>
</evidence>
<accession>A0A365U450</accession>
<sequence length="66" mass="7318">MSVARVTEISATSPQSFDDAVKQGIARATDSLRNVKSAWIKDSNVEVENGNVKEYRVNMEVTFVLD</sequence>
<dbReference type="PANTHER" id="PTHR39324">
    <property type="entry name" value="CALCIUM DODECIN"/>
    <property type="match status" value="1"/>
</dbReference>
<dbReference type="EMBL" id="QNTQ01000028">
    <property type="protein sequence ID" value="RBI82790.1"/>
    <property type="molecule type" value="Genomic_DNA"/>
</dbReference>
<organism evidence="1 2">
    <name type="scientific">Rhodosalinus halophilus</name>
    <dbReference type="NCBI Taxonomy" id="2259333"/>
    <lineage>
        <taxon>Bacteria</taxon>
        <taxon>Pseudomonadati</taxon>
        <taxon>Pseudomonadota</taxon>
        <taxon>Alphaproteobacteria</taxon>
        <taxon>Rhodobacterales</taxon>
        <taxon>Paracoccaceae</taxon>
        <taxon>Rhodosalinus</taxon>
    </lineage>
</organism>
<dbReference type="Pfam" id="PF07311">
    <property type="entry name" value="Dodecin"/>
    <property type="match status" value="1"/>
</dbReference>
<dbReference type="Proteomes" id="UP000253370">
    <property type="component" value="Unassembled WGS sequence"/>
</dbReference>
<dbReference type="RefSeq" id="WP_113290868.1">
    <property type="nucleotide sequence ID" value="NZ_QNTQ01000028.1"/>
</dbReference>
<dbReference type="InterPro" id="IPR025543">
    <property type="entry name" value="Dodecin-like"/>
</dbReference>
<dbReference type="SUPFAM" id="SSF89807">
    <property type="entry name" value="Dodecin-like"/>
    <property type="match status" value="1"/>
</dbReference>
<comment type="caution">
    <text evidence="1">The sequence shown here is derived from an EMBL/GenBank/DDBJ whole genome shotgun (WGS) entry which is preliminary data.</text>
</comment>